<feature type="compositionally biased region" description="Basic and acidic residues" evidence="1">
    <location>
        <begin position="54"/>
        <end position="65"/>
    </location>
</feature>
<keyword evidence="2" id="KW-1133">Transmembrane helix</keyword>
<evidence type="ECO:0000256" key="1">
    <source>
        <dbReference type="SAM" id="MobiDB-lite"/>
    </source>
</evidence>
<evidence type="ECO:0000313" key="4">
    <source>
        <dbReference type="Proteomes" id="UP000051952"/>
    </source>
</evidence>
<keyword evidence="4" id="KW-1185">Reference proteome</keyword>
<dbReference type="EMBL" id="CYKH01000567">
    <property type="protein sequence ID" value="CUG06215.1"/>
    <property type="molecule type" value="Genomic_DNA"/>
</dbReference>
<dbReference type="AlphaFoldDB" id="A0A0S4ISV0"/>
<proteinExistence type="predicted"/>
<protein>
    <submittedName>
        <fullName evidence="3">Membrane-associated protein, putative</fullName>
    </submittedName>
</protein>
<dbReference type="VEuPathDB" id="TriTrypDB:BSAL_72025"/>
<keyword evidence="2" id="KW-0812">Transmembrane</keyword>
<evidence type="ECO:0000313" key="3">
    <source>
        <dbReference type="EMBL" id="CUG06215.1"/>
    </source>
</evidence>
<evidence type="ECO:0000256" key="2">
    <source>
        <dbReference type="SAM" id="Phobius"/>
    </source>
</evidence>
<keyword evidence="2" id="KW-0472">Membrane</keyword>
<organism evidence="3 4">
    <name type="scientific">Bodo saltans</name>
    <name type="common">Flagellated protozoan</name>
    <dbReference type="NCBI Taxonomy" id="75058"/>
    <lineage>
        <taxon>Eukaryota</taxon>
        <taxon>Discoba</taxon>
        <taxon>Euglenozoa</taxon>
        <taxon>Kinetoplastea</taxon>
        <taxon>Metakinetoplastina</taxon>
        <taxon>Eubodonida</taxon>
        <taxon>Bodonidae</taxon>
        <taxon>Bodo</taxon>
    </lineage>
</organism>
<feature type="transmembrane region" description="Helical" evidence="2">
    <location>
        <begin position="29"/>
        <end position="48"/>
    </location>
</feature>
<dbReference type="Proteomes" id="UP000051952">
    <property type="component" value="Unassembled WGS sequence"/>
</dbReference>
<accession>A0A0S4ISV0</accession>
<gene>
    <name evidence="3" type="ORF">BSAL_72025</name>
</gene>
<name>A0A0S4ISV0_BODSA</name>
<reference evidence="4" key="1">
    <citation type="submission" date="2015-09" db="EMBL/GenBank/DDBJ databases">
        <authorList>
            <consortium name="Pathogen Informatics"/>
        </authorList>
    </citation>
    <scope>NUCLEOTIDE SEQUENCE [LARGE SCALE GENOMIC DNA]</scope>
    <source>
        <strain evidence="4">Lake Konstanz</strain>
    </source>
</reference>
<sequence>MTLFPTLPLTHTTQVLREKKRMTGKRRQLIILLAASVASVALAGFLVMRRRSETKTLPRASKQEQTRGNNRVTPEHHHVAQADDHNTVSPQLSADVTDEDVIVQKIPGSHQASVASDDDHIVVGHAVVDSPPIGATGVSLSGLPPLKIVPSLKLLKERGLYLARTSEQRLRRDSSRRRSLAPCGARGLNVVRSQAAFD</sequence>
<feature type="region of interest" description="Disordered" evidence="1">
    <location>
        <begin position="54"/>
        <end position="73"/>
    </location>
</feature>